<protein>
    <submittedName>
        <fullName evidence="2">Uncharacterized protein</fullName>
    </submittedName>
</protein>
<reference evidence="2" key="1">
    <citation type="journal article" date="2020" name="Cell">
        <title>Large-Scale Comparative Analyses of Tick Genomes Elucidate Their Genetic Diversity and Vector Capacities.</title>
        <authorList>
            <consortium name="Tick Genome and Microbiome Consortium (TIGMIC)"/>
            <person name="Jia N."/>
            <person name="Wang J."/>
            <person name="Shi W."/>
            <person name="Du L."/>
            <person name="Sun Y."/>
            <person name="Zhan W."/>
            <person name="Jiang J.F."/>
            <person name="Wang Q."/>
            <person name="Zhang B."/>
            <person name="Ji P."/>
            <person name="Bell-Sakyi L."/>
            <person name="Cui X.M."/>
            <person name="Yuan T.T."/>
            <person name="Jiang B.G."/>
            <person name="Yang W.F."/>
            <person name="Lam T.T."/>
            <person name="Chang Q.C."/>
            <person name="Ding S.J."/>
            <person name="Wang X.J."/>
            <person name="Zhu J.G."/>
            <person name="Ruan X.D."/>
            <person name="Zhao L."/>
            <person name="Wei J.T."/>
            <person name="Ye R.Z."/>
            <person name="Que T.C."/>
            <person name="Du C.H."/>
            <person name="Zhou Y.H."/>
            <person name="Cheng J.X."/>
            <person name="Dai P.F."/>
            <person name="Guo W.B."/>
            <person name="Han X.H."/>
            <person name="Huang E.J."/>
            <person name="Li L.F."/>
            <person name="Wei W."/>
            <person name="Gao Y.C."/>
            <person name="Liu J.Z."/>
            <person name="Shao H.Z."/>
            <person name="Wang X."/>
            <person name="Wang C.C."/>
            <person name="Yang T.C."/>
            <person name="Huo Q.B."/>
            <person name="Li W."/>
            <person name="Chen H.Y."/>
            <person name="Chen S.E."/>
            <person name="Zhou L.G."/>
            <person name="Ni X.B."/>
            <person name="Tian J.H."/>
            <person name="Sheng Y."/>
            <person name="Liu T."/>
            <person name="Pan Y.S."/>
            <person name="Xia L.Y."/>
            <person name="Li J."/>
            <person name="Zhao F."/>
            <person name="Cao W.C."/>
        </authorList>
    </citation>
    <scope>NUCLEOTIDE SEQUENCE</scope>
    <source>
        <strain evidence="2">Rmic-2018</strain>
    </source>
</reference>
<comment type="caution">
    <text evidence="2">The sequence shown here is derived from an EMBL/GenBank/DDBJ whole genome shotgun (WGS) entry which is preliminary data.</text>
</comment>
<organism evidence="2 3">
    <name type="scientific">Rhipicephalus microplus</name>
    <name type="common">Cattle tick</name>
    <name type="synonym">Boophilus microplus</name>
    <dbReference type="NCBI Taxonomy" id="6941"/>
    <lineage>
        <taxon>Eukaryota</taxon>
        <taxon>Metazoa</taxon>
        <taxon>Ecdysozoa</taxon>
        <taxon>Arthropoda</taxon>
        <taxon>Chelicerata</taxon>
        <taxon>Arachnida</taxon>
        <taxon>Acari</taxon>
        <taxon>Parasitiformes</taxon>
        <taxon>Ixodida</taxon>
        <taxon>Ixodoidea</taxon>
        <taxon>Ixodidae</taxon>
        <taxon>Rhipicephalinae</taxon>
        <taxon>Rhipicephalus</taxon>
        <taxon>Boophilus</taxon>
    </lineage>
</organism>
<keyword evidence="1" id="KW-1133">Transmembrane helix</keyword>
<keyword evidence="1" id="KW-0472">Membrane</keyword>
<keyword evidence="1" id="KW-0812">Transmembrane</keyword>
<accession>A0A9J6DTQ3</accession>
<sequence length="224" mass="24475">MDARSVTFVTRKLHESNHAGSNFRGALERHHTSRRRMTELLIFAKTFPVRKGLGELVATNTAYDTKGGPDASKFKLEISGKAAPYDVTLSPATPTDKFFAAYVGLYAEDKPVPTGLSAPAPAKAEKCTDGKVEEMVASTNSTTGLTEFKVTFTPDPDFAKDADKTIIANVHDAAKRTVSSLNLSMWKATDTLPTAFMVPALVTLLIIFALRQFPVYPYAFITMY</sequence>
<name>A0A9J6DTQ3_RHIMP</name>
<dbReference type="AlphaFoldDB" id="A0A9J6DTQ3"/>
<dbReference type="Proteomes" id="UP000821866">
    <property type="component" value="Unassembled WGS sequence"/>
</dbReference>
<reference evidence="2" key="2">
    <citation type="submission" date="2021-09" db="EMBL/GenBank/DDBJ databases">
        <authorList>
            <person name="Jia N."/>
            <person name="Wang J."/>
            <person name="Shi W."/>
            <person name="Du L."/>
            <person name="Sun Y."/>
            <person name="Zhan W."/>
            <person name="Jiang J."/>
            <person name="Wang Q."/>
            <person name="Zhang B."/>
            <person name="Ji P."/>
            <person name="Sakyi L.B."/>
            <person name="Cui X."/>
            <person name="Yuan T."/>
            <person name="Jiang B."/>
            <person name="Yang W."/>
            <person name="Lam T.T.-Y."/>
            <person name="Chang Q."/>
            <person name="Ding S."/>
            <person name="Wang X."/>
            <person name="Zhu J."/>
            <person name="Ruan X."/>
            <person name="Zhao L."/>
            <person name="Wei J."/>
            <person name="Que T."/>
            <person name="Du C."/>
            <person name="Cheng J."/>
            <person name="Dai P."/>
            <person name="Han X."/>
            <person name="Huang E."/>
            <person name="Gao Y."/>
            <person name="Liu J."/>
            <person name="Shao H."/>
            <person name="Ye R."/>
            <person name="Li L."/>
            <person name="Wei W."/>
            <person name="Wang X."/>
            <person name="Wang C."/>
            <person name="Huo Q."/>
            <person name="Li W."/>
            <person name="Guo W."/>
            <person name="Chen H."/>
            <person name="Chen S."/>
            <person name="Zhou L."/>
            <person name="Zhou L."/>
            <person name="Ni X."/>
            <person name="Tian J."/>
            <person name="Zhou Y."/>
            <person name="Sheng Y."/>
            <person name="Liu T."/>
            <person name="Pan Y."/>
            <person name="Xia L."/>
            <person name="Li J."/>
            <person name="Zhao F."/>
            <person name="Cao W."/>
        </authorList>
    </citation>
    <scope>NUCLEOTIDE SEQUENCE</scope>
    <source>
        <strain evidence="2">Rmic-2018</strain>
        <tissue evidence="2">Larvae</tissue>
    </source>
</reference>
<evidence type="ECO:0000256" key="1">
    <source>
        <dbReference type="SAM" id="Phobius"/>
    </source>
</evidence>
<feature type="transmembrane region" description="Helical" evidence="1">
    <location>
        <begin position="191"/>
        <end position="210"/>
    </location>
</feature>
<evidence type="ECO:0000313" key="2">
    <source>
        <dbReference type="EMBL" id="KAH8025329.1"/>
    </source>
</evidence>
<dbReference type="EMBL" id="JABSTU010000007">
    <property type="protein sequence ID" value="KAH8025329.1"/>
    <property type="molecule type" value="Genomic_DNA"/>
</dbReference>
<proteinExistence type="predicted"/>
<keyword evidence="3" id="KW-1185">Reference proteome</keyword>
<evidence type="ECO:0000313" key="3">
    <source>
        <dbReference type="Proteomes" id="UP000821866"/>
    </source>
</evidence>
<gene>
    <name evidence="2" type="ORF">HPB51_006953</name>
</gene>